<keyword evidence="4 6" id="KW-1133">Transmembrane helix</keyword>
<organism evidence="7 8">
    <name type="scientific">Lentilactobacillus parabuchneri DSM 5707 = NBRC 107865</name>
    <dbReference type="NCBI Taxonomy" id="1423784"/>
    <lineage>
        <taxon>Bacteria</taxon>
        <taxon>Bacillati</taxon>
        <taxon>Bacillota</taxon>
        <taxon>Bacilli</taxon>
        <taxon>Lactobacillales</taxon>
        <taxon>Lactobacillaceae</taxon>
        <taxon>Lentilactobacillus</taxon>
    </lineage>
</organism>
<dbReference type="PANTHER" id="PTHR19432">
    <property type="entry name" value="SUGAR TRANSPORTER"/>
    <property type="match status" value="1"/>
</dbReference>
<dbReference type="InterPro" id="IPR011701">
    <property type="entry name" value="MFS"/>
</dbReference>
<keyword evidence="2" id="KW-0813">Transport</keyword>
<feature type="transmembrane region" description="Helical" evidence="6">
    <location>
        <begin position="45"/>
        <end position="64"/>
    </location>
</feature>
<protein>
    <submittedName>
        <fullName evidence="7">Major facilitator superfamily permease</fullName>
    </submittedName>
</protein>
<dbReference type="Proteomes" id="UP000051957">
    <property type="component" value="Unassembled WGS sequence"/>
</dbReference>
<feature type="transmembrane region" description="Helical" evidence="6">
    <location>
        <begin position="419"/>
        <end position="445"/>
    </location>
</feature>
<sequence length="481" mass="52945">MAKLNQKPTSKGGILMIAKEQIGKQLTAEVEQPAPKTKGLPMLKLSTIFAMTFGFFGVNMAFSLQSSQMGRIFQTIGADPTKLGFFFILPPLAGMVVQPLIGKYSDMTWNRFGRRMPYLMIGAPIAAIVMILLPNAGSFGFGYASLAALMFGAITILFMDLSSNVCMQPFKMIIGDMVNEDQKDKAWSWQQSFSNLGGVLATVFPFLLTWFGVSNVAPKGEVPMSVKMAFYIGAAVLLATSVYTIWSVHEYDPITYARYHGISEDQHKKQASLWSLVKKAPRSFWEVSAVQLFDWFAFQYLWTYGTGAIAQNVWNTSNPASAGYQAAGNWFGIMTTVESLAAVIWGFAVLSRTKPTQRKLWFRIGLIMGGVGFIWIFFIHSQMMLILPFALIGMSYLTMQTESLSLFTESLNGENEGAYLGLFNCGICLPQIIASVASFALFPLIGKSMPGMIVIAGIMMFIGAFMVGIIHPALSDKSTNK</sequence>
<comment type="subcellular location">
    <subcellularLocation>
        <location evidence="1">Cell membrane</location>
        <topology evidence="1">Multi-pass membrane protein</topology>
    </subcellularLocation>
</comment>
<feature type="transmembrane region" description="Helical" evidence="6">
    <location>
        <begin position="193"/>
        <end position="213"/>
    </location>
</feature>
<evidence type="ECO:0000313" key="8">
    <source>
        <dbReference type="Proteomes" id="UP000051957"/>
    </source>
</evidence>
<keyword evidence="5 6" id="KW-0472">Membrane</keyword>
<feature type="transmembrane region" description="Helical" evidence="6">
    <location>
        <begin position="451"/>
        <end position="474"/>
    </location>
</feature>
<reference evidence="7 8" key="1">
    <citation type="journal article" date="2015" name="Genome Announc.">
        <title>Expanding the biotechnology potential of lactobacilli through comparative genomics of 213 strains and associated genera.</title>
        <authorList>
            <person name="Sun Z."/>
            <person name="Harris H.M."/>
            <person name="McCann A."/>
            <person name="Guo C."/>
            <person name="Argimon S."/>
            <person name="Zhang W."/>
            <person name="Yang X."/>
            <person name="Jeffery I.B."/>
            <person name="Cooney J.C."/>
            <person name="Kagawa T.F."/>
            <person name="Liu W."/>
            <person name="Song Y."/>
            <person name="Salvetti E."/>
            <person name="Wrobel A."/>
            <person name="Rasinkangas P."/>
            <person name="Parkhill J."/>
            <person name="Rea M.C."/>
            <person name="O'Sullivan O."/>
            <person name="Ritari J."/>
            <person name="Douillard F.P."/>
            <person name="Paul Ross R."/>
            <person name="Yang R."/>
            <person name="Briner A.E."/>
            <person name="Felis G.E."/>
            <person name="de Vos W.M."/>
            <person name="Barrangou R."/>
            <person name="Klaenhammer T.R."/>
            <person name="Caufield P.W."/>
            <person name="Cui Y."/>
            <person name="Zhang H."/>
            <person name="O'Toole P.W."/>
        </authorList>
    </citation>
    <scope>NUCLEOTIDE SEQUENCE [LARGE SCALE GENOMIC DNA]</scope>
    <source>
        <strain evidence="7 8">DSM 5707</strain>
    </source>
</reference>
<comment type="caution">
    <text evidence="7">The sequence shown here is derived from an EMBL/GenBank/DDBJ whole genome shotgun (WGS) entry which is preliminary data.</text>
</comment>
<dbReference type="Gene3D" id="1.20.1250.20">
    <property type="entry name" value="MFS general substrate transporter like domains"/>
    <property type="match status" value="1"/>
</dbReference>
<gene>
    <name evidence="7" type="ORF">FC51_GL001447</name>
</gene>
<dbReference type="InterPro" id="IPR036259">
    <property type="entry name" value="MFS_trans_sf"/>
</dbReference>
<feature type="transmembrane region" description="Helical" evidence="6">
    <location>
        <begin position="385"/>
        <end position="407"/>
    </location>
</feature>
<evidence type="ECO:0000256" key="3">
    <source>
        <dbReference type="ARBA" id="ARBA00022692"/>
    </source>
</evidence>
<keyword evidence="3 6" id="KW-0812">Transmembrane</keyword>
<evidence type="ECO:0000256" key="6">
    <source>
        <dbReference type="SAM" id="Phobius"/>
    </source>
</evidence>
<name>A0A0R1YWM1_9LACO</name>
<feature type="transmembrane region" description="Helical" evidence="6">
    <location>
        <begin position="140"/>
        <end position="161"/>
    </location>
</feature>
<feature type="transmembrane region" description="Helical" evidence="6">
    <location>
        <begin position="360"/>
        <end position="379"/>
    </location>
</feature>
<dbReference type="Pfam" id="PF07690">
    <property type="entry name" value="MFS_1"/>
    <property type="match status" value="1"/>
</dbReference>
<dbReference type="AlphaFoldDB" id="A0A0R1YWM1"/>
<dbReference type="PANTHER" id="PTHR19432:SF35">
    <property type="entry name" value="SOLUTE CARRIER FAMILY 45 MEMBER 3 ISOFORM X1"/>
    <property type="match status" value="1"/>
</dbReference>
<accession>A0A0R1YWM1</accession>
<evidence type="ECO:0000256" key="2">
    <source>
        <dbReference type="ARBA" id="ARBA00022448"/>
    </source>
</evidence>
<dbReference type="SUPFAM" id="SSF103473">
    <property type="entry name" value="MFS general substrate transporter"/>
    <property type="match status" value="1"/>
</dbReference>
<feature type="transmembrane region" description="Helical" evidence="6">
    <location>
        <begin position="84"/>
        <end position="104"/>
    </location>
</feature>
<feature type="transmembrane region" description="Helical" evidence="6">
    <location>
        <begin position="330"/>
        <end position="348"/>
    </location>
</feature>
<dbReference type="GO" id="GO:0005886">
    <property type="term" value="C:plasma membrane"/>
    <property type="evidence" value="ECO:0007669"/>
    <property type="project" value="UniProtKB-SubCell"/>
</dbReference>
<feature type="transmembrane region" description="Helical" evidence="6">
    <location>
        <begin position="116"/>
        <end position="134"/>
    </location>
</feature>
<dbReference type="EMBL" id="AZGK01000003">
    <property type="protein sequence ID" value="KRM47016.1"/>
    <property type="molecule type" value="Genomic_DNA"/>
</dbReference>
<feature type="transmembrane region" description="Helical" evidence="6">
    <location>
        <begin position="228"/>
        <end position="248"/>
    </location>
</feature>
<evidence type="ECO:0000256" key="1">
    <source>
        <dbReference type="ARBA" id="ARBA00004651"/>
    </source>
</evidence>
<dbReference type="GO" id="GO:0022857">
    <property type="term" value="F:transmembrane transporter activity"/>
    <property type="evidence" value="ECO:0007669"/>
    <property type="project" value="InterPro"/>
</dbReference>
<dbReference type="PATRIC" id="fig|1423784.4.peg.1480"/>
<evidence type="ECO:0000256" key="4">
    <source>
        <dbReference type="ARBA" id="ARBA00022989"/>
    </source>
</evidence>
<proteinExistence type="predicted"/>
<dbReference type="CDD" id="cd17313">
    <property type="entry name" value="MFS_SLC45_SUC"/>
    <property type="match status" value="1"/>
</dbReference>
<evidence type="ECO:0000313" key="7">
    <source>
        <dbReference type="EMBL" id="KRM47016.1"/>
    </source>
</evidence>
<feature type="transmembrane region" description="Helical" evidence="6">
    <location>
        <begin position="292"/>
        <end position="310"/>
    </location>
</feature>
<evidence type="ECO:0000256" key="5">
    <source>
        <dbReference type="ARBA" id="ARBA00023136"/>
    </source>
</evidence>